<name>A0A6S6ZKY0_9BURK</name>
<proteinExistence type="predicted"/>
<gene>
    <name evidence="2" type="ORF">LMG26690_01831</name>
</gene>
<evidence type="ECO:0000313" key="3">
    <source>
        <dbReference type="Proteomes" id="UP000494214"/>
    </source>
</evidence>
<dbReference type="EMBL" id="CADIJM010000002">
    <property type="protein sequence ID" value="CAB3685370.1"/>
    <property type="molecule type" value="Genomic_DNA"/>
</dbReference>
<accession>A0A6S6ZKY0</accession>
<organism evidence="2 3">
    <name type="scientific">Achromobacter animicus</name>
    <dbReference type="NCBI Taxonomy" id="1389935"/>
    <lineage>
        <taxon>Bacteria</taxon>
        <taxon>Pseudomonadati</taxon>
        <taxon>Pseudomonadota</taxon>
        <taxon>Betaproteobacteria</taxon>
        <taxon>Burkholderiales</taxon>
        <taxon>Alcaligenaceae</taxon>
        <taxon>Achromobacter</taxon>
    </lineage>
</organism>
<feature type="transmembrane region" description="Helical" evidence="1">
    <location>
        <begin position="54"/>
        <end position="74"/>
    </location>
</feature>
<dbReference type="RefSeq" id="WP_175122767.1">
    <property type="nucleotide sequence ID" value="NZ_CADIJM010000002.1"/>
</dbReference>
<keyword evidence="1" id="KW-0472">Membrane</keyword>
<keyword evidence="3" id="KW-1185">Reference proteome</keyword>
<protein>
    <submittedName>
        <fullName evidence="2">Uncharacterized protein</fullName>
    </submittedName>
</protein>
<keyword evidence="1" id="KW-1133">Transmembrane helix</keyword>
<keyword evidence="1" id="KW-0812">Transmembrane</keyword>
<dbReference type="Proteomes" id="UP000494214">
    <property type="component" value="Unassembled WGS sequence"/>
</dbReference>
<sequence length="115" mass="12982">MREFVATFLDAGLLVLAVLAFVLPALSALALLLRARPHRFPRLNTPGWRRAGVAVLWLPFIVMAVYGGVAWWAASVYDRYYFFGLLICFVYLLFAMLLSGAGLFWIRTTRRLPSA</sequence>
<feature type="transmembrane region" description="Helical" evidence="1">
    <location>
        <begin position="12"/>
        <end position="33"/>
    </location>
</feature>
<dbReference type="AlphaFoldDB" id="A0A6S6ZKY0"/>
<reference evidence="2 3" key="1">
    <citation type="submission" date="2020-04" db="EMBL/GenBank/DDBJ databases">
        <authorList>
            <person name="De Canck E."/>
        </authorList>
    </citation>
    <scope>NUCLEOTIDE SEQUENCE [LARGE SCALE GENOMIC DNA]</scope>
    <source>
        <strain evidence="2 3">LMG 26690</strain>
    </source>
</reference>
<evidence type="ECO:0000256" key="1">
    <source>
        <dbReference type="SAM" id="Phobius"/>
    </source>
</evidence>
<feature type="transmembrane region" description="Helical" evidence="1">
    <location>
        <begin position="80"/>
        <end position="106"/>
    </location>
</feature>
<evidence type="ECO:0000313" key="2">
    <source>
        <dbReference type="EMBL" id="CAB3685370.1"/>
    </source>
</evidence>